<evidence type="ECO:0000256" key="1">
    <source>
        <dbReference type="ARBA" id="ARBA00034120"/>
    </source>
</evidence>
<dbReference type="HOGENOM" id="CLU_013584_12_0_12"/>
<dbReference type="eggNOG" id="COG3344">
    <property type="taxonomic scope" value="Bacteria"/>
</dbReference>
<proteinExistence type="inferred from homology"/>
<dbReference type="KEGG" id="slr:L21SP2_2429"/>
<keyword evidence="2" id="KW-0808">Transferase</keyword>
<dbReference type="STRING" id="1307761.L21SP2_2429"/>
<gene>
    <name evidence="2" type="ORF">L21SP2_2429</name>
</gene>
<protein>
    <submittedName>
        <fullName evidence="2">Retron-type RNA-directed DNA polymerase</fullName>
        <ecNumber evidence="2">2.7.7.49</ecNumber>
    </submittedName>
</protein>
<accession>V5WIW5</accession>
<dbReference type="EC" id="2.7.7.49" evidence="2"/>
<organism evidence="2 3">
    <name type="scientific">Salinispira pacifica</name>
    <dbReference type="NCBI Taxonomy" id="1307761"/>
    <lineage>
        <taxon>Bacteria</taxon>
        <taxon>Pseudomonadati</taxon>
        <taxon>Spirochaetota</taxon>
        <taxon>Spirochaetia</taxon>
        <taxon>Spirochaetales</taxon>
        <taxon>Spirochaetaceae</taxon>
        <taxon>Salinispira</taxon>
    </lineage>
</organism>
<dbReference type="RefSeq" id="WP_024268685.1">
    <property type="nucleotide sequence ID" value="NC_023035.1"/>
</dbReference>
<dbReference type="Proteomes" id="UP000018680">
    <property type="component" value="Chromosome"/>
</dbReference>
<dbReference type="PANTHER" id="PTHR34047:SF8">
    <property type="entry name" value="PROTEIN YKFC"/>
    <property type="match status" value="1"/>
</dbReference>
<dbReference type="AlphaFoldDB" id="V5WIW5"/>
<dbReference type="OrthoDB" id="9793236at2"/>
<dbReference type="EMBL" id="CP006939">
    <property type="protein sequence ID" value="AHC15782.1"/>
    <property type="molecule type" value="Genomic_DNA"/>
</dbReference>
<reference evidence="2 3" key="1">
    <citation type="journal article" date="2015" name="Stand. Genomic Sci.">
        <title>Complete genome sequence and description of Salinispira pacifica gen. nov., sp. nov., a novel spirochaete isolated form a hypersaline microbial mat.</title>
        <authorList>
            <person name="Ben Hania W."/>
            <person name="Joseph M."/>
            <person name="Schumann P."/>
            <person name="Bunk B."/>
            <person name="Fiebig A."/>
            <person name="Sproer C."/>
            <person name="Klenk H.P."/>
            <person name="Fardeau M.L."/>
            <person name="Spring S."/>
        </authorList>
    </citation>
    <scope>NUCLEOTIDE SEQUENCE [LARGE SCALE GENOMIC DNA]</scope>
    <source>
        <strain evidence="2 3">L21-RPul-D2</strain>
    </source>
</reference>
<dbReference type="GO" id="GO:0003964">
    <property type="term" value="F:RNA-directed DNA polymerase activity"/>
    <property type="evidence" value="ECO:0007669"/>
    <property type="project" value="UniProtKB-KW"/>
</dbReference>
<dbReference type="PATRIC" id="fig|1307761.3.peg.2421"/>
<evidence type="ECO:0000313" key="2">
    <source>
        <dbReference type="EMBL" id="AHC15782.1"/>
    </source>
</evidence>
<dbReference type="PANTHER" id="PTHR34047">
    <property type="entry name" value="NUCLEAR INTRON MATURASE 1, MITOCHONDRIAL-RELATED"/>
    <property type="match status" value="1"/>
</dbReference>
<evidence type="ECO:0000313" key="3">
    <source>
        <dbReference type="Proteomes" id="UP000018680"/>
    </source>
</evidence>
<dbReference type="SUPFAM" id="SSF56672">
    <property type="entry name" value="DNA/RNA polymerases"/>
    <property type="match status" value="1"/>
</dbReference>
<keyword evidence="2" id="KW-0695">RNA-directed DNA polymerase</keyword>
<dbReference type="InterPro" id="IPR043502">
    <property type="entry name" value="DNA/RNA_pol_sf"/>
</dbReference>
<keyword evidence="2" id="KW-0548">Nucleotidyltransferase</keyword>
<sequence>MQTQGNRKIWYSLYGRMLERPRLEAAFRKVKAANGAPGVDGVSVKAFADRLAEQLDVLVKELKDKSYRPLPVLRVEIPKDGGGVRKLGIPSVRDRVVQQALLDILNPILTPLKKA</sequence>
<dbReference type="InterPro" id="IPR051083">
    <property type="entry name" value="GrpII_Intron_Splice-Mob/Def"/>
</dbReference>
<keyword evidence="3" id="KW-1185">Reference proteome</keyword>
<comment type="similarity">
    <text evidence="1">Belongs to the bacterial reverse transcriptase family.</text>
</comment>
<name>V5WIW5_9SPIO</name>